<dbReference type="STRING" id="156892.BM477_04195"/>
<dbReference type="NCBIfam" id="NF045942">
    <property type="entry name" value="PolPhglucPhase"/>
    <property type="match status" value="1"/>
</dbReference>
<keyword evidence="3" id="KW-1185">Reference proteome</keyword>
<proteinExistence type="inferred from homology"/>
<dbReference type="InterPro" id="IPR043129">
    <property type="entry name" value="ATPase_NBD"/>
</dbReference>
<dbReference type="CDD" id="cd24058">
    <property type="entry name" value="ASKHA_NBD_ROK_PPGK"/>
    <property type="match status" value="1"/>
</dbReference>
<name>A0A1Q5PNW8_9ACTO</name>
<dbReference type="RefSeq" id="WP_075361441.1">
    <property type="nucleotide sequence ID" value="NZ_MPDM01000004.1"/>
</dbReference>
<dbReference type="Pfam" id="PF00480">
    <property type="entry name" value="ROK"/>
    <property type="match status" value="1"/>
</dbReference>
<dbReference type="SUPFAM" id="SSF53067">
    <property type="entry name" value="Actin-like ATPase domain"/>
    <property type="match status" value="1"/>
</dbReference>
<evidence type="ECO:0000256" key="1">
    <source>
        <dbReference type="ARBA" id="ARBA00006479"/>
    </source>
</evidence>
<protein>
    <submittedName>
        <fullName evidence="2">Polyphosphate glucokinase</fullName>
    </submittedName>
</protein>
<dbReference type="AlphaFoldDB" id="A0A1Q5PNW8"/>
<reference evidence="3" key="1">
    <citation type="submission" date="2016-11" db="EMBL/GenBank/DDBJ databases">
        <title>Actinomyces gypaetusis sp. nov. isolated from Gypaetus barbatus in Qinghai Tibet Plateau China.</title>
        <authorList>
            <person name="Meng X."/>
        </authorList>
    </citation>
    <scope>NUCLEOTIDE SEQUENCE [LARGE SCALE GENOMIC DNA]</scope>
    <source>
        <strain evidence="3">DSM 15383</strain>
    </source>
</reference>
<dbReference type="Proteomes" id="UP000186465">
    <property type="component" value="Unassembled WGS sequence"/>
</dbReference>
<dbReference type="PANTHER" id="PTHR18964:SF146">
    <property type="entry name" value="POLYPHOSPHATE GLUCOKINASE"/>
    <property type="match status" value="1"/>
</dbReference>
<dbReference type="GO" id="GO:0016301">
    <property type="term" value="F:kinase activity"/>
    <property type="evidence" value="ECO:0007669"/>
    <property type="project" value="UniProtKB-KW"/>
</dbReference>
<sequence>MKTAFGIDIGGSGIKGALVNLETGGFIGEQFLIPTPQPSTPEAVTDACAEMISHFNLAPDIPVGITFPAPVKNDTVRFVANLDQSWTGVNVRDLMRQRIGRTVTAVNDADAAGFAEAVLGAAKNVKGLVIVTTLGTGIGSAFIYNGGLIPNTELGHVTLRGDSAEKYAAASVRRIEDLSWPDWTARLQEYYGHIDMLFSPDMFVVGGGVSERADMFLPHLKLSCPIVPAKLRNTAGIVGGAALAAKAEGLAF</sequence>
<organism evidence="2 3">
    <name type="scientific">Boudabousia marimammalium</name>
    <dbReference type="NCBI Taxonomy" id="156892"/>
    <lineage>
        <taxon>Bacteria</taxon>
        <taxon>Bacillati</taxon>
        <taxon>Actinomycetota</taxon>
        <taxon>Actinomycetes</taxon>
        <taxon>Actinomycetales</taxon>
        <taxon>Actinomycetaceae</taxon>
        <taxon>Boudabousia</taxon>
    </lineage>
</organism>
<dbReference type="PANTHER" id="PTHR18964">
    <property type="entry name" value="ROK (REPRESSOR, ORF, KINASE) FAMILY"/>
    <property type="match status" value="1"/>
</dbReference>
<keyword evidence="2" id="KW-0418">Kinase</keyword>
<gene>
    <name evidence="2" type="ORF">BM477_04195</name>
</gene>
<dbReference type="Gene3D" id="3.30.420.40">
    <property type="match status" value="2"/>
</dbReference>
<evidence type="ECO:0000313" key="2">
    <source>
        <dbReference type="EMBL" id="OKL49202.1"/>
    </source>
</evidence>
<comment type="caution">
    <text evidence="2">The sequence shown here is derived from an EMBL/GenBank/DDBJ whole genome shotgun (WGS) entry which is preliminary data.</text>
</comment>
<comment type="similarity">
    <text evidence="1">Belongs to the ROK (NagC/XylR) family.</text>
</comment>
<keyword evidence="2" id="KW-0808">Transferase</keyword>
<evidence type="ECO:0000313" key="3">
    <source>
        <dbReference type="Proteomes" id="UP000186465"/>
    </source>
</evidence>
<dbReference type="OrthoDB" id="849313at2"/>
<accession>A0A1Q5PNW8</accession>
<dbReference type="EMBL" id="MPDM01000004">
    <property type="protein sequence ID" value="OKL49202.1"/>
    <property type="molecule type" value="Genomic_DNA"/>
</dbReference>
<dbReference type="InterPro" id="IPR000600">
    <property type="entry name" value="ROK"/>
</dbReference>